<dbReference type="InterPro" id="IPR029058">
    <property type="entry name" value="AB_hydrolase_fold"/>
</dbReference>
<sequence>MSSITPAVPDLTPVSVSPVSRDASADVSPASPASAAETAAERVANAGAEKAAWKGAEIAAEKGAGKVAEHARASRRLVCAVALIAVLGLCVVSSYFLRLADGVKVTSVSIGGTPATIFAPASGLRAPVVVIAHGFAGSQQLMQSFAMTLAHQGYVALSFDFPGHGRNPRPLAGGNSDLDASTRALLSSLSEVVDYARTLPQGDGHLALVGHSMASDIVIRYAREHSDVDATVAVSAFSHAVDATRPKNLLIVYGALEPEMLHDEGRRMLAQSLPSARMEEAPLRSTLGDFPQGTARRLVFAEGVEHVAVIFSRETLSETADWFNHAFARSGSSFVDARGGVIGLLYLSLLLLAWPLAQLLPRLSPTPLGASLSWREALPVILLPAVATPLLLAHTSTDVLPLLLGGYLVQHFALYGVLTALTAWWVVRRRTGGALSPSASSAVAPLVSRVTSSFSRHGPWALCVSTLLATGYCLFAVGLPTGAWVSNFLPESGRAPLIAALLAGALPYFVVDEWVTRGVQQRRGVHFASKLAFIVSLMLAVLVNVSTLFFLVIIIPVILALFLFYGLISEWVYRRSGQPLVGGIASAVTFAWFTAVSFPVMQR</sequence>
<name>A0ABX0WHU6_9RHOO</name>
<dbReference type="Pfam" id="PF12146">
    <property type="entry name" value="Hydrolase_4"/>
    <property type="match status" value="1"/>
</dbReference>
<dbReference type="Gene3D" id="3.40.50.1820">
    <property type="entry name" value="alpha/beta hydrolase"/>
    <property type="match status" value="1"/>
</dbReference>
<dbReference type="Proteomes" id="UP000720344">
    <property type="component" value="Unassembled WGS sequence"/>
</dbReference>
<feature type="transmembrane region" description="Helical" evidence="2">
    <location>
        <begin position="339"/>
        <end position="357"/>
    </location>
</feature>
<feature type="transmembrane region" description="Helical" evidence="2">
    <location>
        <begin position="459"/>
        <end position="485"/>
    </location>
</feature>
<keyword evidence="2" id="KW-0472">Membrane</keyword>
<dbReference type="RefSeq" id="WP_167681717.1">
    <property type="nucleotide sequence ID" value="NZ_JAATWB010000005.1"/>
</dbReference>
<dbReference type="SUPFAM" id="SSF53474">
    <property type="entry name" value="alpha/beta-Hydrolases"/>
    <property type="match status" value="1"/>
</dbReference>
<proteinExistence type="predicted"/>
<keyword evidence="2" id="KW-1133">Transmembrane helix</keyword>
<accession>A0ABX0WHU6</accession>
<dbReference type="PANTHER" id="PTHR22946">
    <property type="entry name" value="DIENELACTONE HYDROLASE DOMAIN-CONTAINING PROTEIN-RELATED"/>
    <property type="match status" value="1"/>
</dbReference>
<evidence type="ECO:0000256" key="1">
    <source>
        <dbReference type="SAM" id="MobiDB-lite"/>
    </source>
</evidence>
<keyword evidence="5" id="KW-1185">Reference proteome</keyword>
<keyword evidence="4" id="KW-0378">Hydrolase</keyword>
<evidence type="ECO:0000313" key="5">
    <source>
        <dbReference type="Proteomes" id="UP000720344"/>
    </source>
</evidence>
<feature type="transmembrane region" description="Helical" evidence="2">
    <location>
        <begin position="527"/>
        <end position="543"/>
    </location>
</feature>
<reference evidence="5" key="1">
    <citation type="submission" date="2020-03" db="EMBL/GenBank/DDBJ databases">
        <title>Whole-genome sequence of the purple nonsulfur bacterium Rhodocyclus tenuis DSM112.</title>
        <authorList>
            <person name="Kyndt J.A."/>
            <person name="Meyer T.E."/>
        </authorList>
    </citation>
    <scope>NUCLEOTIDE SEQUENCE [LARGE SCALE GENOMIC DNA]</scope>
    <source>
        <strain evidence="5">DSM 112</strain>
    </source>
</reference>
<organism evidence="4 5">
    <name type="scientific">Rhodocyclus gracilis</name>
    <dbReference type="NCBI Taxonomy" id="2929842"/>
    <lineage>
        <taxon>Bacteria</taxon>
        <taxon>Pseudomonadati</taxon>
        <taxon>Pseudomonadota</taxon>
        <taxon>Betaproteobacteria</taxon>
        <taxon>Rhodocyclales</taxon>
        <taxon>Rhodocyclaceae</taxon>
        <taxon>Rhodocyclus</taxon>
    </lineage>
</organism>
<evidence type="ECO:0000256" key="2">
    <source>
        <dbReference type="SAM" id="Phobius"/>
    </source>
</evidence>
<feature type="region of interest" description="Disordered" evidence="1">
    <location>
        <begin position="1"/>
        <end position="32"/>
    </location>
</feature>
<evidence type="ECO:0000313" key="4">
    <source>
        <dbReference type="EMBL" id="NJA89277.1"/>
    </source>
</evidence>
<keyword evidence="2" id="KW-0812">Transmembrane</keyword>
<dbReference type="InterPro" id="IPR050261">
    <property type="entry name" value="FrsA_esterase"/>
</dbReference>
<feature type="transmembrane region" description="Helical" evidence="2">
    <location>
        <begin position="497"/>
        <end position="515"/>
    </location>
</feature>
<feature type="domain" description="Serine aminopeptidase S33" evidence="3">
    <location>
        <begin position="128"/>
        <end position="239"/>
    </location>
</feature>
<feature type="compositionally biased region" description="Low complexity" evidence="1">
    <location>
        <begin position="20"/>
        <end position="32"/>
    </location>
</feature>
<comment type="caution">
    <text evidence="4">The sequence shown here is derived from an EMBL/GenBank/DDBJ whole genome shotgun (WGS) entry which is preliminary data.</text>
</comment>
<gene>
    <name evidence="4" type="ORF">HCX48_08595</name>
</gene>
<dbReference type="GO" id="GO:0016787">
    <property type="term" value="F:hydrolase activity"/>
    <property type="evidence" value="ECO:0007669"/>
    <property type="project" value="UniProtKB-KW"/>
</dbReference>
<feature type="transmembrane region" description="Helical" evidence="2">
    <location>
        <begin position="77"/>
        <end position="97"/>
    </location>
</feature>
<feature type="transmembrane region" description="Helical" evidence="2">
    <location>
        <begin position="580"/>
        <end position="601"/>
    </location>
</feature>
<feature type="transmembrane region" description="Helical" evidence="2">
    <location>
        <begin position="407"/>
        <end position="427"/>
    </location>
</feature>
<protein>
    <submittedName>
        <fullName evidence="4">Alpha/beta fold hydrolase</fullName>
    </submittedName>
</protein>
<dbReference type="EMBL" id="JAATWB010000005">
    <property type="protein sequence ID" value="NJA89277.1"/>
    <property type="molecule type" value="Genomic_DNA"/>
</dbReference>
<dbReference type="InterPro" id="IPR022742">
    <property type="entry name" value="Hydrolase_4"/>
</dbReference>
<feature type="transmembrane region" description="Helical" evidence="2">
    <location>
        <begin position="549"/>
        <end position="568"/>
    </location>
</feature>
<evidence type="ECO:0000259" key="3">
    <source>
        <dbReference type="Pfam" id="PF12146"/>
    </source>
</evidence>